<feature type="coiled-coil region" evidence="1">
    <location>
        <begin position="89"/>
        <end position="116"/>
    </location>
</feature>
<reference evidence="2 3" key="1">
    <citation type="submission" date="2018-09" db="EMBL/GenBank/DDBJ databases">
        <title>Profundibacter amoris BAR1 gen. nov., sp. nov., a new member of the Roseobacter clade isolated at Lokis Castle Vent Field on the Arctic Mid-Oceanic Ridge.</title>
        <authorList>
            <person name="Le Moine Bauer S."/>
            <person name="Sjoeberg A.G."/>
            <person name="L'Haridon S."/>
            <person name="Stokke R."/>
            <person name="Roalkvam I."/>
            <person name="Steen I.H."/>
            <person name="Dahle H."/>
        </authorList>
    </citation>
    <scope>NUCLEOTIDE SEQUENCE [LARGE SCALE GENOMIC DNA]</scope>
    <source>
        <strain evidence="2 3">BAR1</strain>
    </source>
</reference>
<keyword evidence="1" id="KW-0175">Coiled coil</keyword>
<accession>A0A347UJC4</accession>
<sequence length="123" mass="13380">MKRYLLALLLPLAGCSTPLEQCVSRSTKNLQAVDNLIASTQANIDRGYALNDRPQVNVGLQLCTSPSANFHFCTGTQTGLKQTPVAIDVAAERRKLAELKARRAVLKRQSDLAVRECVTQAQG</sequence>
<name>A0A347UJC4_9RHOB</name>
<organism evidence="2 3">
    <name type="scientific">Profundibacter amoris</name>
    <dbReference type="NCBI Taxonomy" id="2171755"/>
    <lineage>
        <taxon>Bacteria</taxon>
        <taxon>Pseudomonadati</taxon>
        <taxon>Pseudomonadota</taxon>
        <taxon>Alphaproteobacteria</taxon>
        <taxon>Rhodobacterales</taxon>
        <taxon>Paracoccaceae</taxon>
        <taxon>Profundibacter</taxon>
    </lineage>
</organism>
<dbReference type="EMBL" id="CP032125">
    <property type="protein sequence ID" value="AXX98952.1"/>
    <property type="molecule type" value="Genomic_DNA"/>
</dbReference>
<dbReference type="OrthoDB" id="7875456at2"/>
<dbReference type="RefSeq" id="WP_118943606.1">
    <property type="nucleotide sequence ID" value="NZ_CP032125.1"/>
</dbReference>
<evidence type="ECO:0000313" key="2">
    <source>
        <dbReference type="EMBL" id="AXX98952.1"/>
    </source>
</evidence>
<evidence type="ECO:0000256" key="1">
    <source>
        <dbReference type="SAM" id="Coils"/>
    </source>
</evidence>
<evidence type="ECO:0000313" key="3">
    <source>
        <dbReference type="Proteomes" id="UP000261704"/>
    </source>
</evidence>
<keyword evidence="3" id="KW-1185">Reference proteome</keyword>
<dbReference type="KEGG" id="pamo:BAR1_14060"/>
<proteinExistence type="predicted"/>
<dbReference type="AlphaFoldDB" id="A0A347UJC4"/>
<gene>
    <name evidence="2" type="ORF">BAR1_14060</name>
</gene>
<dbReference type="Proteomes" id="UP000261704">
    <property type="component" value="Chromosome"/>
</dbReference>
<protein>
    <submittedName>
        <fullName evidence="2">Uncharacterized protein</fullName>
    </submittedName>
</protein>